<sequence length="264" mass="27497">MLNKKDVLNLNGKVAVITGAGSGIGLGVAQLLSAYGAAVAMVDISDAGEAAAEEIRQAGRNAAFFKCDVTNENQVIETVKAIKEKFGNIDILHNNAGVTVRKTMPELSEKEWDFVLDVGLKGLFLFSKHIIPVMAANGGGSIINTGSGWGLKGGDQAVAYCAVKGGIVNVTRAMAIDHGHQNIRVNSVNPGDTDTAMLRDEGVQTGIVNENTSQDEYLKDCGCGRPLARIGMPEDIANAVLFLASDLSSWITGAALVVDGGGIA</sequence>
<evidence type="ECO:0000256" key="1">
    <source>
        <dbReference type="ARBA" id="ARBA00006484"/>
    </source>
</evidence>
<keyword evidence="4" id="KW-1185">Reference proteome</keyword>
<dbReference type="GO" id="GO:0008206">
    <property type="term" value="P:bile acid metabolic process"/>
    <property type="evidence" value="ECO:0007669"/>
    <property type="project" value="UniProtKB-ARBA"/>
</dbReference>
<dbReference type="InterPro" id="IPR002347">
    <property type="entry name" value="SDR_fam"/>
</dbReference>
<gene>
    <name evidence="3" type="ORF">SAMN04487885_11576</name>
</gene>
<dbReference type="RefSeq" id="WP_027638862.1">
    <property type="nucleotide sequence ID" value="NZ_BAAACD010000038.1"/>
</dbReference>
<dbReference type="EMBL" id="FOOE01000015">
    <property type="protein sequence ID" value="SFF92114.1"/>
    <property type="molecule type" value="Genomic_DNA"/>
</dbReference>
<dbReference type="Gene3D" id="3.40.50.720">
    <property type="entry name" value="NAD(P)-binding Rossmann-like Domain"/>
    <property type="match status" value="1"/>
</dbReference>
<dbReference type="PRINTS" id="PR00081">
    <property type="entry name" value="GDHRDH"/>
</dbReference>
<organism evidence="3 4">
    <name type="scientific">Clostridium cadaveris</name>
    <dbReference type="NCBI Taxonomy" id="1529"/>
    <lineage>
        <taxon>Bacteria</taxon>
        <taxon>Bacillati</taxon>
        <taxon>Bacillota</taxon>
        <taxon>Clostridia</taxon>
        <taxon>Eubacteriales</taxon>
        <taxon>Clostridiaceae</taxon>
        <taxon>Clostridium</taxon>
    </lineage>
</organism>
<name>A0A1I2MKT6_9CLOT</name>
<dbReference type="Proteomes" id="UP000182135">
    <property type="component" value="Unassembled WGS sequence"/>
</dbReference>
<dbReference type="PANTHER" id="PTHR42760:SF122">
    <property type="entry name" value="NAD(P)-BINDING PROTEIN"/>
    <property type="match status" value="1"/>
</dbReference>
<dbReference type="Pfam" id="PF13561">
    <property type="entry name" value="adh_short_C2"/>
    <property type="match status" value="1"/>
</dbReference>
<dbReference type="PANTHER" id="PTHR42760">
    <property type="entry name" value="SHORT-CHAIN DEHYDROGENASES/REDUCTASES FAMILY MEMBER"/>
    <property type="match status" value="1"/>
</dbReference>
<accession>A0A1I2MKT6</accession>
<dbReference type="GO" id="GO:0016616">
    <property type="term" value="F:oxidoreductase activity, acting on the CH-OH group of donors, NAD or NADP as acceptor"/>
    <property type="evidence" value="ECO:0007669"/>
    <property type="project" value="TreeGrafter"/>
</dbReference>
<dbReference type="AlphaFoldDB" id="A0A1I2MKT6"/>
<evidence type="ECO:0000313" key="3">
    <source>
        <dbReference type="EMBL" id="SFF92114.1"/>
    </source>
</evidence>
<dbReference type="InterPro" id="IPR036291">
    <property type="entry name" value="NAD(P)-bd_dom_sf"/>
</dbReference>
<dbReference type="GO" id="GO:0048038">
    <property type="term" value="F:quinone binding"/>
    <property type="evidence" value="ECO:0007669"/>
    <property type="project" value="TreeGrafter"/>
</dbReference>
<dbReference type="STRING" id="1529.SAMN04487885_11576"/>
<dbReference type="OrthoDB" id="9803333at2"/>
<reference evidence="3 4" key="1">
    <citation type="submission" date="2016-10" db="EMBL/GenBank/DDBJ databases">
        <authorList>
            <person name="de Groot N.N."/>
        </authorList>
    </citation>
    <scope>NUCLEOTIDE SEQUENCE [LARGE SCALE GENOMIC DNA]</scope>
    <source>
        <strain evidence="3 4">NLAE-zl-G419</strain>
    </source>
</reference>
<dbReference type="FunFam" id="3.40.50.720:FF:000084">
    <property type="entry name" value="Short-chain dehydrogenase reductase"/>
    <property type="match status" value="1"/>
</dbReference>
<dbReference type="GO" id="GO:0006633">
    <property type="term" value="P:fatty acid biosynthetic process"/>
    <property type="evidence" value="ECO:0007669"/>
    <property type="project" value="TreeGrafter"/>
</dbReference>
<evidence type="ECO:0000256" key="2">
    <source>
        <dbReference type="ARBA" id="ARBA00023002"/>
    </source>
</evidence>
<protein>
    <submittedName>
        <fullName evidence="3">NAD(P)-dependent dehydrogenase, short-chain alcohol dehydrogenase family</fullName>
    </submittedName>
</protein>
<dbReference type="SUPFAM" id="SSF51735">
    <property type="entry name" value="NAD(P)-binding Rossmann-fold domains"/>
    <property type="match status" value="1"/>
</dbReference>
<dbReference type="GeneID" id="90544154"/>
<proteinExistence type="inferred from homology"/>
<dbReference type="NCBIfam" id="NF005559">
    <property type="entry name" value="PRK07231.1"/>
    <property type="match status" value="1"/>
</dbReference>
<dbReference type="PRINTS" id="PR00080">
    <property type="entry name" value="SDRFAMILY"/>
</dbReference>
<comment type="similarity">
    <text evidence="1">Belongs to the short-chain dehydrogenases/reductases (SDR) family.</text>
</comment>
<evidence type="ECO:0000313" key="4">
    <source>
        <dbReference type="Proteomes" id="UP000182135"/>
    </source>
</evidence>
<keyword evidence="2" id="KW-0560">Oxidoreductase</keyword>
<dbReference type="eggNOG" id="COG1028">
    <property type="taxonomic scope" value="Bacteria"/>
</dbReference>
<dbReference type="CDD" id="cd05233">
    <property type="entry name" value="SDR_c"/>
    <property type="match status" value="1"/>
</dbReference>